<comment type="caution">
    <text evidence="13">The sequence shown here is derived from an EMBL/GenBank/DDBJ whole genome shotgun (WGS) entry which is preliminary data.</text>
</comment>
<dbReference type="CDD" id="cd00063">
    <property type="entry name" value="FN3"/>
    <property type="match status" value="1"/>
</dbReference>
<feature type="transmembrane region" description="Helical" evidence="11">
    <location>
        <begin position="699"/>
        <end position="721"/>
    </location>
</feature>
<dbReference type="Gene3D" id="2.60.40.10">
    <property type="entry name" value="Immunoglobulins"/>
    <property type="match status" value="3"/>
</dbReference>
<evidence type="ECO:0000256" key="4">
    <source>
        <dbReference type="ARBA" id="ARBA00022729"/>
    </source>
</evidence>
<gene>
    <name evidence="13" type="ORF">H4Q32_012195</name>
</gene>
<dbReference type="PANTHER" id="PTHR48423:SF1">
    <property type="entry name" value="INTERLEUKIN-27 RECEPTOR SUBUNIT ALPHA"/>
    <property type="match status" value="1"/>
</dbReference>
<feature type="compositionally biased region" description="Polar residues" evidence="10">
    <location>
        <begin position="71"/>
        <end position="81"/>
    </location>
</feature>
<feature type="region of interest" description="Disordered" evidence="10">
    <location>
        <begin position="58"/>
        <end position="81"/>
    </location>
</feature>
<evidence type="ECO:0000313" key="13">
    <source>
        <dbReference type="EMBL" id="KAI2663628.1"/>
    </source>
</evidence>
<protein>
    <submittedName>
        <fullName evidence="13">Interleukin-12 receptor subunit beta-2</fullName>
    </submittedName>
</protein>
<reference evidence="13 14" key="1">
    <citation type="submission" date="2022-01" db="EMBL/GenBank/DDBJ databases">
        <title>A high-quality chromosome-level genome assembly of rohu carp, Labeo rohita.</title>
        <authorList>
            <person name="Arick M.A. II"/>
            <person name="Hsu C.-Y."/>
            <person name="Magbanua Z."/>
            <person name="Pechanova O."/>
            <person name="Grover C."/>
            <person name="Miller E."/>
            <person name="Thrash A."/>
            <person name="Ezzel L."/>
            <person name="Alam S."/>
            <person name="Benzie J."/>
            <person name="Hamilton M."/>
            <person name="Karsi A."/>
            <person name="Lawrence M.L."/>
            <person name="Peterson D.G."/>
        </authorList>
    </citation>
    <scope>NUCLEOTIDE SEQUENCE [LARGE SCALE GENOMIC DNA]</scope>
    <source>
        <strain evidence="14">BAU-BD-2019</strain>
        <tissue evidence="13">Blood</tissue>
    </source>
</reference>
<evidence type="ECO:0000256" key="3">
    <source>
        <dbReference type="ARBA" id="ARBA00022692"/>
    </source>
</evidence>
<evidence type="ECO:0000256" key="1">
    <source>
        <dbReference type="ARBA" id="ARBA00004479"/>
    </source>
</evidence>
<evidence type="ECO:0000256" key="2">
    <source>
        <dbReference type="ARBA" id="ARBA00008921"/>
    </source>
</evidence>
<evidence type="ECO:0000313" key="14">
    <source>
        <dbReference type="Proteomes" id="UP000830375"/>
    </source>
</evidence>
<feature type="domain" description="Fibronectin type-III" evidence="12">
    <location>
        <begin position="301"/>
        <end position="391"/>
    </location>
</feature>
<keyword evidence="3 11" id="KW-0812">Transmembrane</keyword>
<organism evidence="13 14">
    <name type="scientific">Labeo rohita</name>
    <name type="common">Indian major carp</name>
    <name type="synonym">Cyprinus rohita</name>
    <dbReference type="NCBI Taxonomy" id="84645"/>
    <lineage>
        <taxon>Eukaryota</taxon>
        <taxon>Metazoa</taxon>
        <taxon>Chordata</taxon>
        <taxon>Craniata</taxon>
        <taxon>Vertebrata</taxon>
        <taxon>Euteleostomi</taxon>
        <taxon>Actinopterygii</taxon>
        <taxon>Neopterygii</taxon>
        <taxon>Teleostei</taxon>
        <taxon>Ostariophysi</taxon>
        <taxon>Cypriniformes</taxon>
        <taxon>Cyprinidae</taxon>
        <taxon>Labeoninae</taxon>
        <taxon>Labeonini</taxon>
        <taxon>Labeo</taxon>
    </lineage>
</organism>
<dbReference type="InterPro" id="IPR036116">
    <property type="entry name" value="FN3_sf"/>
</dbReference>
<comment type="similarity">
    <text evidence="2">Belongs to the type I cytokine receptor family. Type 2 subfamily.</text>
</comment>
<evidence type="ECO:0000256" key="6">
    <source>
        <dbReference type="ARBA" id="ARBA00022989"/>
    </source>
</evidence>
<keyword evidence="9" id="KW-0325">Glycoprotein</keyword>
<name>A0ABQ8MP46_LABRO</name>
<keyword evidence="7 11" id="KW-0472">Membrane</keyword>
<dbReference type="EMBL" id="JACTAM010000006">
    <property type="protein sequence ID" value="KAI2663628.1"/>
    <property type="molecule type" value="Genomic_DNA"/>
</dbReference>
<dbReference type="SUPFAM" id="SSF49265">
    <property type="entry name" value="Fibronectin type III"/>
    <property type="match status" value="3"/>
</dbReference>
<comment type="subcellular location">
    <subcellularLocation>
        <location evidence="1">Membrane</location>
        <topology evidence="1">Single-pass type I membrane protein</topology>
    </subcellularLocation>
</comment>
<dbReference type="Proteomes" id="UP000830375">
    <property type="component" value="Unassembled WGS sequence"/>
</dbReference>
<keyword evidence="5" id="KW-0677">Repeat</keyword>
<keyword evidence="4" id="KW-0732">Signal</keyword>
<feature type="domain" description="Fibronectin type-III" evidence="12">
    <location>
        <begin position="599"/>
        <end position="695"/>
    </location>
</feature>
<evidence type="ECO:0000256" key="8">
    <source>
        <dbReference type="ARBA" id="ARBA00023170"/>
    </source>
</evidence>
<evidence type="ECO:0000259" key="12">
    <source>
        <dbReference type="PROSITE" id="PS50853"/>
    </source>
</evidence>
<dbReference type="PROSITE" id="PS50853">
    <property type="entry name" value="FN3"/>
    <property type="match status" value="2"/>
</dbReference>
<dbReference type="PANTHER" id="PTHR48423">
    <property type="entry name" value="INTERLEUKIN-27 RECEPTOR SUBUNIT ALPHA"/>
    <property type="match status" value="1"/>
</dbReference>
<accession>A0ABQ8MP46</accession>
<evidence type="ECO:0000256" key="7">
    <source>
        <dbReference type="ARBA" id="ARBA00023136"/>
    </source>
</evidence>
<keyword evidence="8 13" id="KW-0675">Receptor</keyword>
<keyword evidence="6 11" id="KW-1133">Transmembrane helix</keyword>
<keyword evidence="14" id="KW-1185">Reference proteome</keyword>
<dbReference type="InterPro" id="IPR013783">
    <property type="entry name" value="Ig-like_fold"/>
</dbReference>
<dbReference type="InterPro" id="IPR003961">
    <property type="entry name" value="FN3_dom"/>
</dbReference>
<dbReference type="InterPro" id="IPR052672">
    <property type="entry name" value="Type1_Cytokine_Rcpt_Type2"/>
</dbReference>
<evidence type="ECO:0000256" key="10">
    <source>
        <dbReference type="SAM" id="MobiDB-lite"/>
    </source>
</evidence>
<proteinExistence type="inferred from homology"/>
<evidence type="ECO:0000256" key="9">
    <source>
        <dbReference type="ARBA" id="ARBA00023180"/>
    </source>
</evidence>
<dbReference type="SMART" id="SM00060">
    <property type="entry name" value="FN3"/>
    <property type="match status" value="2"/>
</dbReference>
<evidence type="ECO:0000256" key="5">
    <source>
        <dbReference type="ARBA" id="ARBA00022737"/>
    </source>
</evidence>
<evidence type="ECO:0000256" key="11">
    <source>
        <dbReference type="SAM" id="Phobius"/>
    </source>
</evidence>
<sequence>MPDVFGEHLTRDQRPFLHPESLQILQTPSSILVLLLFSPPHSFSTGFSKSHKALRALTSSTEKGGDAPDGSTATLKPTISTNDQTEQVCPMGRALSSMSSECTWSVLVVLCFILATGAHGGTVCTAKSSKGEEVLLGSKFTFSCNFTEQCIKQAFLNTTLIKQEPSNSPKEMSVDVENITDLSIYSCKCKGNTEPCGIDIKPGYPPDVPQNLTCIQKMKSGNVSCIWTTGRGTIISTTCKIRVHGDPHPEYMSIMDPRGVCHSTFPIKSPISQLVVSLNVSNSLGSKTSGPHTFILSNIAKPSMPNISEVSCSSRWCNLHTDNHSMNLVEIQYSSGNGIWNTNQINAKSRLNISSLQPDSTYTFQIRRKINQKVGLWSDWSQPKKAKTKEEAPDKALDVWYLQEPKPPQPNSKCFRIFWKARNTLLTTIMFYLAVYMLRTGRYTIPSPCTSLFTQALKGQTTTRRWFACELNISDAKGKIQRYNISVREQTGMNSFIAVPPSRNQSICCSNCSVSVSASNSDGHSPVKFIPLHVPGLVSVSLSYQPLNSHSIALSWTKFATEYVVHWYPVENIEGIQWIKVVDAKVHITGRFDWMVYSLKNAIRVQSLLCDNLVPKWYPLQALPQGNQKFRHSLCKVNMQRRSNTLNKKGVDHPETQYVISGLSPGQCYNLWVTAWTDAGEGPRGSDLPFCTPSDSERMLSLVILAGGAVLLGCLILLCLCQFTSVQKRFLWCCQCLLPIIPDPANSKCAKTYTDDQSEIKFYLDQCDSSVNEEPDNVEVEEVSYPPICAYIKSFSQESSSSDATQITRITDITEDYISTHGAISGGEEEDEEEETGLDEFEFFPSTHSPFLEPLVLSGGKLTLDVVKIDCSEFLDCT</sequence>